<dbReference type="STRING" id="1548547.BA177_14610"/>
<dbReference type="Gene3D" id="2.40.160.20">
    <property type="match status" value="1"/>
</dbReference>
<dbReference type="Pfam" id="PF08239">
    <property type="entry name" value="SH3_3"/>
    <property type="match status" value="1"/>
</dbReference>
<evidence type="ECO:0000313" key="2">
    <source>
        <dbReference type="EMBL" id="ANO52257.1"/>
    </source>
</evidence>
<proteinExistence type="predicted"/>
<dbReference type="Proteomes" id="UP000092695">
    <property type="component" value="Chromosome"/>
</dbReference>
<protein>
    <recommendedName>
        <fullName evidence="1">SH3b domain-containing protein</fullName>
    </recommendedName>
</protein>
<keyword evidence="3" id="KW-1185">Reference proteome</keyword>
<organism evidence="2 3">
    <name type="scientific">Woeseia oceani</name>
    <dbReference type="NCBI Taxonomy" id="1548547"/>
    <lineage>
        <taxon>Bacteria</taxon>
        <taxon>Pseudomonadati</taxon>
        <taxon>Pseudomonadota</taxon>
        <taxon>Gammaproteobacteria</taxon>
        <taxon>Woeseiales</taxon>
        <taxon>Woeseiaceae</taxon>
        <taxon>Woeseia</taxon>
    </lineage>
</organism>
<dbReference type="PROSITE" id="PS51781">
    <property type="entry name" value="SH3B"/>
    <property type="match status" value="1"/>
</dbReference>
<dbReference type="RefSeq" id="WP_068617399.1">
    <property type="nucleotide sequence ID" value="NZ_CP016268.1"/>
</dbReference>
<dbReference type="EMBL" id="CP016268">
    <property type="protein sequence ID" value="ANO52257.1"/>
    <property type="molecule type" value="Genomic_DNA"/>
</dbReference>
<dbReference type="InterPro" id="IPR011250">
    <property type="entry name" value="OMP/PagP_B-barrel"/>
</dbReference>
<sequence length="264" mass="29448">MSERSTTTIPSTSLKIKPYLAALLLSFLSLAAELPLAEAAEVDATVTVADPYLEMHTGPGRGYPIFHIAERGESVSILKRRTDWFLVRMPNDTEGWVHRDQMERTLQPSGSNIEFAEADQSDFTDSRWEAGLLAGDFGGANVISVYGGYSLNRHLGVELWGSQILGNVSNGWAGSINVIHETWPDWRISPFFTLGTGVIHTAPKSTIVQGEDRTDQAAHAGAGFRIYTTRRFMLRAEYKSYVVFTSRDDNEEVEEWKVGFAFFF</sequence>
<accession>A0A193LIC9</accession>
<evidence type="ECO:0000313" key="3">
    <source>
        <dbReference type="Proteomes" id="UP000092695"/>
    </source>
</evidence>
<dbReference type="SUPFAM" id="SSF56925">
    <property type="entry name" value="OMPA-like"/>
    <property type="match status" value="1"/>
</dbReference>
<dbReference type="Gene3D" id="2.30.30.40">
    <property type="entry name" value="SH3 Domains"/>
    <property type="match status" value="1"/>
</dbReference>
<name>A0A193LIC9_9GAMM</name>
<dbReference type="KEGG" id="woc:BA177_14610"/>
<evidence type="ECO:0000259" key="1">
    <source>
        <dbReference type="PROSITE" id="PS51781"/>
    </source>
</evidence>
<gene>
    <name evidence="2" type="ORF">BA177_14610</name>
</gene>
<dbReference type="AlphaFoldDB" id="A0A193LIC9"/>
<reference evidence="2 3" key="1">
    <citation type="submission" date="2016-06" db="EMBL/GenBank/DDBJ databases">
        <title>Complete genome sequence of a deep-branching marine Gamma Proteobacterium Woeseia oceani type strain XK5.</title>
        <authorList>
            <person name="Mu D."/>
            <person name="Du Z."/>
        </authorList>
    </citation>
    <scope>NUCLEOTIDE SEQUENCE [LARGE SCALE GENOMIC DNA]</scope>
    <source>
        <strain evidence="2 3">XK5</strain>
    </source>
</reference>
<feature type="domain" description="SH3b" evidence="1">
    <location>
        <begin position="41"/>
        <end position="106"/>
    </location>
</feature>
<dbReference type="InterPro" id="IPR003646">
    <property type="entry name" value="SH3-like_bac-type"/>
</dbReference>